<keyword evidence="2" id="KW-1185">Reference proteome</keyword>
<evidence type="ECO:0000313" key="1">
    <source>
        <dbReference type="EMBL" id="KAK4732428.1"/>
    </source>
</evidence>
<comment type="caution">
    <text evidence="1">The sequence shown here is derived from an EMBL/GenBank/DDBJ whole genome shotgun (WGS) entry which is preliminary data.</text>
</comment>
<proteinExistence type="predicted"/>
<organism evidence="1 2">
    <name type="scientific">Solanum pinnatisectum</name>
    <name type="common">tansyleaf nightshade</name>
    <dbReference type="NCBI Taxonomy" id="50273"/>
    <lineage>
        <taxon>Eukaryota</taxon>
        <taxon>Viridiplantae</taxon>
        <taxon>Streptophyta</taxon>
        <taxon>Embryophyta</taxon>
        <taxon>Tracheophyta</taxon>
        <taxon>Spermatophyta</taxon>
        <taxon>Magnoliopsida</taxon>
        <taxon>eudicotyledons</taxon>
        <taxon>Gunneridae</taxon>
        <taxon>Pentapetalae</taxon>
        <taxon>asterids</taxon>
        <taxon>lamiids</taxon>
        <taxon>Solanales</taxon>
        <taxon>Solanaceae</taxon>
        <taxon>Solanoideae</taxon>
        <taxon>Solaneae</taxon>
        <taxon>Solanum</taxon>
    </lineage>
</organism>
<accession>A0AAV9M2Y9</accession>
<dbReference type="EMBL" id="JAWPEI010000003">
    <property type="protein sequence ID" value="KAK4732428.1"/>
    <property type="molecule type" value="Genomic_DNA"/>
</dbReference>
<reference evidence="1 2" key="1">
    <citation type="submission" date="2023-10" db="EMBL/GenBank/DDBJ databases">
        <title>Genome-Wide Identification Analysis in wild type Solanum Pinnatisectum Reveals Some Genes Defensing Phytophthora Infestans.</title>
        <authorList>
            <person name="Sun C."/>
        </authorList>
    </citation>
    <scope>NUCLEOTIDE SEQUENCE [LARGE SCALE GENOMIC DNA]</scope>
    <source>
        <strain evidence="1">LQN</strain>
        <tissue evidence="1">Leaf</tissue>
    </source>
</reference>
<name>A0AAV9M2Y9_9SOLN</name>
<dbReference type="Proteomes" id="UP001311915">
    <property type="component" value="Unassembled WGS sequence"/>
</dbReference>
<sequence>MTNEIEVMVDTTSKIGAMNIASSSHTSIALAIASTEKCEKFTGMDFKRWQQKMLFYLTTLSLQRFIKESVHELADSTPKGKHIMVIEASKHFDFLCKNYILNGLHDDLYNVYSNMKTFKDI</sequence>
<protein>
    <submittedName>
        <fullName evidence="1">Uncharacterized protein</fullName>
    </submittedName>
</protein>
<dbReference type="AlphaFoldDB" id="A0AAV9M2Y9"/>
<evidence type="ECO:0000313" key="2">
    <source>
        <dbReference type="Proteomes" id="UP001311915"/>
    </source>
</evidence>
<gene>
    <name evidence="1" type="ORF">R3W88_025416</name>
</gene>